<sequence length="141" mass="15853">MDSDHELCQHAKRFHLTLEPSPDATAVARAYHRRGSAVAYEIKRPETVREEAKARVLLAGGDPDSWQLVLSENELQFGQYQGHDIQVAAQPRRGPRLWCIDVPPEREGSRGHLPVASRPQQRCPRLLRPTVPRSHPGDTVA</sequence>
<name>A0A9N7Y827_PLEPL</name>
<gene>
    <name evidence="2" type="ORF">PLEPLA_LOCUS3918</name>
</gene>
<evidence type="ECO:0000313" key="2">
    <source>
        <dbReference type="EMBL" id="CAB1416162.1"/>
    </source>
</evidence>
<dbReference type="EMBL" id="CADEAL010000193">
    <property type="protein sequence ID" value="CAB1416162.1"/>
    <property type="molecule type" value="Genomic_DNA"/>
</dbReference>
<dbReference type="AlphaFoldDB" id="A0A9N7Y827"/>
<organism evidence="2 3">
    <name type="scientific">Pleuronectes platessa</name>
    <name type="common">European plaice</name>
    <dbReference type="NCBI Taxonomy" id="8262"/>
    <lineage>
        <taxon>Eukaryota</taxon>
        <taxon>Metazoa</taxon>
        <taxon>Chordata</taxon>
        <taxon>Craniata</taxon>
        <taxon>Vertebrata</taxon>
        <taxon>Euteleostomi</taxon>
        <taxon>Actinopterygii</taxon>
        <taxon>Neopterygii</taxon>
        <taxon>Teleostei</taxon>
        <taxon>Neoteleostei</taxon>
        <taxon>Acanthomorphata</taxon>
        <taxon>Carangaria</taxon>
        <taxon>Pleuronectiformes</taxon>
        <taxon>Pleuronectoidei</taxon>
        <taxon>Pleuronectidae</taxon>
        <taxon>Pleuronectes</taxon>
    </lineage>
</organism>
<reference evidence="2" key="1">
    <citation type="submission" date="2020-03" db="EMBL/GenBank/DDBJ databases">
        <authorList>
            <person name="Weist P."/>
        </authorList>
    </citation>
    <scope>NUCLEOTIDE SEQUENCE</scope>
</reference>
<feature type="compositionally biased region" description="Low complexity" evidence="1">
    <location>
        <begin position="118"/>
        <end position="129"/>
    </location>
</feature>
<feature type="region of interest" description="Disordered" evidence="1">
    <location>
        <begin position="100"/>
        <end position="141"/>
    </location>
</feature>
<proteinExistence type="predicted"/>
<evidence type="ECO:0000313" key="3">
    <source>
        <dbReference type="Proteomes" id="UP001153269"/>
    </source>
</evidence>
<comment type="caution">
    <text evidence="2">The sequence shown here is derived from an EMBL/GenBank/DDBJ whole genome shotgun (WGS) entry which is preliminary data.</text>
</comment>
<evidence type="ECO:0000256" key="1">
    <source>
        <dbReference type="SAM" id="MobiDB-lite"/>
    </source>
</evidence>
<protein>
    <submittedName>
        <fullName evidence="2">Uncharacterized protein</fullName>
    </submittedName>
</protein>
<accession>A0A9N7Y827</accession>
<keyword evidence="3" id="KW-1185">Reference proteome</keyword>
<dbReference type="Proteomes" id="UP001153269">
    <property type="component" value="Unassembled WGS sequence"/>
</dbReference>